<evidence type="ECO:0000256" key="2">
    <source>
        <dbReference type="ARBA" id="ARBA00022481"/>
    </source>
</evidence>
<keyword evidence="6" id="KW-1185">Reference proteome</keyword>
<dbReference type="Pfam" id="PF00472">
    <property type="entry name" value="RF-1"/>
    <property type="match status" value="1"/>
</dbReference>
<feature type="domain" description="Prokaryotic-type class I peptide chain release factors" evidence="4">
    <location>
        <begin position="130"/>
        <end position="146"/>
    </location>
</feature>
<sequence>MRCQTLLPAENERKQSMIYLQISTAQGPAECQMFAAFALRQILREAEQAGVQAELLEETPSQYGILSAVLKFNGKNAEALAGRWLGTLQWVCPSPLRPQHPRKNWYIGVFRLPEIPELPNDSGIEFQTCRAGGKGGQHVNKTESAVRAVHLASGIAVRVESERSQHANKKRALELLALKLAEHHQSALQQHAAGAHKSLYQVERGNPQRVFMGQQFKEWIGYS</sequence>
<dbReference type="InterPro" id="IPR050057">
    <property type="entry name" value="Prokaryotic/Mito_RF"/>
</dbReference>
<dbReference type="Gene3D" id="3.30.70.1660">
    <property type="match status" value="1"/>
</dbReference>
<name>A0ABV4UDS5_9RHOO</name>
<dbReference type="PANTHER" id="PTHR43804">
    <property type="entry name" value="LD18447P"/>
    <property type="match status" value="1"/>
</dbReference>
<dbReference type="Pfam" id="PF03462">
    <property type="entry name" value="PCRF"/>
    <property type="match status" value="1"/>
</dbReference>
<dbReference type="RefSeq" id="WP_418891859.1">
    <property type="nucleotide sequence ID" value="NZ_JBEUWX010000002.1"/>
</dbReference>
<proteinExistence type="inferred from homology"/>
<evidence type="ECO:0000256" key="3">
    <source>
        <dbReference type="ARBA" id="ARBA00022917"/>
    </source>
</evidence>
<dbReference type="InterPro" id="IPR045853">
    <property type="entry name" value="Pep_chain_release_fac_I_sf"/>
</dbReference>
<dbReference type="InterPro" id="IPR000352">
    <property type="entry name" value="Pep_chain_release_fac_I"/>
</dbReference>
<dbReference type="NCBIfam" id="TIGR03072">
    <property type="entry name" value="release_prfH"/>
    <property type="match status" value="1"/>
</dbReference>
<reference evidence="6" key="1">
    <citation type="submission" date="2024-06" db="EMBL/GenBank/DDBJ databases">
        <title>Radixoralia hellwigii gen. nov., sp nov., isolated from a root canal in the human oral cavity.</title>
        <authorList>
            <person name="Bartsch S."/>
            <person name="Wittmer A."/>
            <person name="Schulz A.-K."/>
            <person name="Neumann-Schaal M."/>
            <person name="Wolf J."/>
            <person name="Gronow S."/>
            <person name="Tennert C."/>
            <person name="Haecker G."/>
            <person name="Cieplik F."/>
            <person name="Al-Ahmad A."/>
        </authorList>
    </citation>
    <scope>NUCLEOTIDE SEQUENCE [LARGE SCALE GENOMIC DNA]</scope>
    <source>
        <strain evidence="6">Wk13</strain>
    </source>
</reference>
<dbReference type="PROSITE" id="PS00745">
    <property type="entry name" value="RF_PROK_I"/>
    <property type="match status" value="1"/>
</dbReference>
<accession>A0ABV4UDS5</accession>
<comment type="caution">
    <text evidence="5">The sequence shown here is derived from an EMBL/GenBank/DDBJ whole genome shotgun (WGS) entry which is preliminary data.</text>
</comment>
<evidence type="ECO:0000256" key="1">
    <source>
        <dbReference type="ARBA" id="ARBA00010835"/>
    </source>
</evidence>
<dbReference type="InterPro" id="IPR005139">
    <property type="entry name" value="PCRF"/>
</dbReference>
<evidence type="ECO:0000313" key="5">
    <source>
        <dbReference type="EMBL" id="MFA9949307.1"/>
    </source>
</evidence>
<dbReference type="PANTHER" id="PTHR43804:SF9">
    <property type="entry name" value="PEPTIDE CHAIN RELEASE FACTOR HOMOLOG-RELATED"/>
    <property type="match status" value="1"/>
</dbReference>
<dbReference type="Gene3D" id="3.30.160.20">
    <property type="match status" value="1"/>
</dbReference>
<evidence type="ECO:0000259" key="4">
    <source>
        <dbReference type="PROSITE" id="PS00745"/>
    </source>
</evidence>
<protein>
    <submittedName>
        <fullName evidence="5">Peptide chain release factor H</fullName>
    </submittedName>
</protein>
<dbReference type="Proteomes" id="UP001574673">
    <property type="component" value="Unassembled WGS sequence"/>
</dbReference>
<keyword evidence="2" id="KW-0488">Methylation</keyword>
<keyword evidence="3" id="KW-0648">Protein biosynthesis</keyword>
<comment type="similarity">
    <text evidence="1">Belongs to the prokaryotic/mitochondrial release factor family.</text>
</comment>
<dbReference type="EMBL" id="JBEUWX010000002">
    <property type="protein sequence ID" value="MFA9949307.1"/>
    <property type="molecule type" value="Genomic_DNA"/>
</dbReference>
<organism evidence="5 6">
    <name type="scientific">Dentiradicibacter hellwigii</name>
    <dbReference type="NCBI Taxonomy" id="3149053"/>
    <lineage>
        <taxon>Bacteria</taxon>
        <taxon>Pseudomonadati</taxon>
        <taxon>Pseudomonadota</taxon>
        <taxon>Betaproteobacteria</taxon>
        <taxon>Rhodocyclales</taxon>
        <taxon>Rhodocyclaceae</taxon>
        <taxon>Dentiradicibacter</taxon>
    </lineage>
</organism>
<dbReference type="InterPro" id="IPR017509">
    <property type="entry name" value="PrfH"/>
</dbReference>
<dbReference type="SUPFAM" id="SSF75620">
    <property type="entry name" value="Release factor"/>
    <property type="match status" value="1"/>
</dbReference>
<gene>
    <name evidence="5" type="primary">prfH</name>
    <name evidence="5" type="ORF">ABCS64_03015</name>
</gene>
<evidence type="ECO:0000313" key="6">
    <source>
        <dbReference type="Proteomes" id="UP001574673"/>
    </source>
</evidence>